<evidence type="ECO:0008006" key="4">
    <source>
        <dbReference type="Google" id="ProtNLM"/>
    </source>
</evidence>
<name>A0A9D9HD95_9BACT</name>
<dbReference type="EMBL" id="JADIMR010000091">
    <property type="protein sequence ID" value="MBO8447301.1"/>
    <property type="molecule type" value="Genomic_DNA"/>
</dbReference>
<protein>
    <recommendedName>
        <fullName evidence="4">Outer membrane protein beta-barrel domain-containing protein</fullName>
    </recommendedName>
</protein>
<dbReference type="AlphaFoldDB" id="A0A9D9HD95"/>
<organism evidence="2 3">
    <name type="scientific">Candidatus Enterocola intestinipullorum</name>
    <dbReference type="NCBI Taxonomy" id="2840783"/>
    <lineage>
        <taxon>Bacteria</taxon>
        <taxon>Pseudomonadati</taxon>
        <taxon>Bacteroidota</taxon>
        <taxon>Bacteroidia</taxon>
        <taxon>Bacteroidales</taxon>
        <taxon>Candidatus Enterocola</taxon>
    </lineage>
</organism>
<sequence>MKKLSFTIIAMLLLSGTAAMQAQLRHIEGFNAVGLKVGTGFGNTFTAGVSHNYYWGKHWSVDTNLDFETGHFGKSRYFGLLLSPGIEASVWQPLSWMYIHLNGHLNVGYDRWYDNELSLSDGSFALGCDLGFNVEMYVSKSVSLLVGAREHFIWNATPVGSNKSYYFKPLFFAAARYNF</sequence>
<reference evidence="2" key="1">
    <citation type="submission" date="2020-10" db="EMBL/GenBank/DDBJ databases">
        <authorList>
            <person name="Gilroy R."/>
        </authorList>
    </citation>
    <scope>NUCLEOTIDE SEQUENCE</scope>
    <source>
        <strain evidence="2">D3-1215</strain>
    </source>
</reference>
<evidence type="ECO:0000256" key="1">
    <source>
        <dbReference type="SAM" id="SignalP"/>
    </source>
</evidence>
<evidence type="ECO:0000313" key="3">
    <source>
        <dbReference type="Proteomes" id="UP000823637"/>
    </source>
</evidence>
<comment type="caution">
    <text evidence="2">The sequence shown here is derived from an EMBL/GenBank/DDBJ whole genome shotgun (WGS) entry which is preliminary data.</text>
</comment>
<gene>
    <name evidence="2" type="ORF">IAC32_06110</name>
</gene>
<keyword evidence="1" id="KW-0732">Signal</keyword>
<feature type="chain" id="PRO_5039358544" description="Outer membrane protein beta-barrel domain-containing protein" evidence="1">
    <location>
        <begin position="23"/>
        <end position="179"/>
    </location>
</feature>
<feature type="signal peptide" evidence="1">
    <location>
        <begin position="1"/>
        <end position="22"/>
    </location>
</feature>
<reference evidence="2" key="2">
    <citation type="journal article" date="2021" name="PeerJ">
        <title>Extensive microbial diversity within the chicken gut microbiome revealed by metagenomics and culture.</title>
        <authorList>
            <person name="Gilroy R."/>
            <person name="Ravi A."/>
            <person name="Getino M."/>
            <person name="Pursley I."/>
            <person name="Horton D.L."/>
            <person name="Alikhan N.F."/>
            <person name="Baker D."/>
            <person name="Gharbi K."/>
            <person name="Hall N."/>
            <person name="Watson M."/>
            <person name="Adriaenssens E.M."/>
            <person name="Foster-Nyarko E."/>
            <person name="Jarju S."/>
            <person name="Secka A."/>
            <person name="Antonio M."/>
            <person name="Oren A."/>
            <person name="Chaudhuri R.R."/>
            <person name="La Ragione R."/>
            <person name="Hildebrand F."/>
            <person name="Pallen M.J."/>
        </authorList>
    </citation>
    <scope>NUCLEOTIDE SEQUENCE</scope>
    <source>
        <strain evidence="2">D3-1215</strain>
    </source>
</reference>
<proteinExistence type="predicted"/>
<evidence type="ECO:0000313" key="2">
    <source>
        <dbReference type="EMBL" id="MBO8447301.1"/>
    </source>
</evidence>
<accession>A0A9D9HD95</accession>
<dbReference type="Proteomes" id="UP000823637">
    <property type="component" value="Unassembled WGS sequence"/>
</dbReference>